<accession>A0ABP5UK77</accession>
<proteinExistence type="inferred from homology"/>
<dbReference type="EMBL" id="BAAATJ010000001">
    <property type="protein sequence ID" value="GAA2382664.1"/>
    <property type="molecule type" value="Genomic_DNA"/>
</dbReference>
<dbReference type="RefSeq" id="WP_344628736.1">
    <property type="nucleotide sequence ID" value="NZ_BAAATJ010000001.1"/>
</dbReference>
<dbReference type="InterPro" id="IPR011008">
    <property type="entry name" value="Dimeric_a/b-barrel"/>
</dbReference>
<dbReference type="Proteomes" id="UP001500058">
    <property type="component" value="Unassembled WGS sequence"/>
</dbReference>
<comment type="caution">
    <text evidence="3">The sequence shown here is derived from an EMBL/GenBank/DDBJ whole genome shotgun (WGS) entry which is preliminary data.</text>
</comment>
<evidence type="ECO:0000256" key="1">
    <source>
        <dbReference type="ARBA" id="ARBA00007689"/>
    </source>
</evidence>
<comment type="similarity">
    <text evidence="1">Belongs to the YciI family.</text>
</comment>
<evidence type="ECO:0000259" key="2">
    <source>
        <dbReference type="Pfam" id="PF03795"/>
    </source>
</evidence>
<dbReference type="SUPFAM" id="SSF54909">
    <property type="entry name" value="Dimeric alpha+beta barrel"/>
    <property type="match status" value="1"/>
</dbReference>
<keyword evidence="4" id="KW-1185">Reference proteome</keyword>
<name>A0ABP5UK77_9ACTN</name>
<dbReference type="PANTHER" id="PTHR37828">
    <property type="entry name" value="GSR2449 PROTEIN"/>
    <property type="match status" value="1"/>
</dbReference>
<dbReference type="Pfam" id="PF03795">
    <property type="entry name" value="YCII"/>
    <property type="match status" value="1"/>
</dbReference>
<dbReference type="Gene3D" id="3.30.70.1060">
    <property type="entry name" value="Dimeric alpha+beta barrel"/>
    <property type="match status" value="1"/>
</dbReference>
<dbReference type="PANTHER" id="PTHR37828:SF1">
    <property type="entry name" value="YCII-RELATED DOMAIN-CONTAINING PROTEIN"/>
    <property type="match status" value="1"/>
</dbReference>
<evidence type="ECO:0000313" key="3">
    <source>
        <dbReference type="EMBL" id="GAA2382664.1"/>
    </source>
</evidence>
<evidence type="ECO:0000313" key="4">
    <source>
        <dbReference type="Proteomes" id="UP001500058"/>
    </source>
</evidence>
<organism evidence="3 4">
    <name type="scientific">Streptomyces glaucosporus</name>
    <dbReference type="NCBI Taxonomy" id="284044"/>
    <lineage>
        <taxon>Bacteria</taxon>
        <taxon>Bacillati</taxon>
        <taxon>Actinomycetota</taxon>
        <taxon>Actinomycetes</taxon>
        <taxon>Kitasatosporales</taxon>
        <taxon>Streptomycetaceae</taxon>
        <taxon>Streptomyces</taxon>
    </lineage>
</organism>
<reference evidence="4" key="1">
    <citation type="journal article" date="2019" name="Int. J. Syst. Evol. Microbiol.">
        <title>The Global Catalogue of Microorganisms (GCM) 10K type strain sequencing project: providing services to taxonomists for standard genome sequencing and annotation.</title>
        <authorList>
            <consortium name="The Broad Institute Genomics Platform"/>
            <consortium name="The Broad Institute Genome Sequencing Center for Infectious Disease"/>
            <person name="Wu L."/>
            <person name="Ma J."/>
        </authorList>
    </citation>
    <scope>NUCLEOTIDE SEQUENCE [LARGE SCALE GENOMIC DNA]</scope>
    <source>
        <strain evidence="4">JCM 6921</strain>
    </source>
</reference>
<feature type="domain" description="YCII-related" evidence="2">
    <location>
        <begin position="1"/>
        <end position="81"/>
    </location>
</feature>
<gene>
    <name evidence="3" type="ORF">GCM10010420_00770</name>
</gene>
<dbReference type="InterPro" id="IPR005545">
    <property type="entry name" value="YCII"/>
</dbReference>
<protein>
    <submittedName>
        <fullName evidence="3">YciI family protein</fullName>
    </submittedName>
</protein>
<sequence>MLHLMTVEYTESEEAAAPFVAAHVEYLEHWHGKGVFLASGQTVPADRGGAIVACGVDRATAERIAAEDPFTVAGVARYVITTIDPGRVHPALADLLGADASRVRG</sequence>